<keyword evidence="4" id="KW-1185">Reference proteome</keyword>
<keyword evidence="1 3" id="KW-0378">Hydrolase</keyword>
<dbReference type="PANTHER" id="PTHR37294">
    <property type="entry name" value="3'-5' EXORIBONUCLEASE YHAM"/>
    <property type="match status" value="1"/>
</dbReference>
<dbReference type="Gene3D" id="1.10.3210.10">
    <property type="entry name" value="Hypothetical protein af1432"/>
    <property type="match status" value="1"/>
</dbReference>
<proteinExistence type="predicted"/>
<dbReference type="RefSeq" id="WP_012375896.1">
    <property type="nucleotide sequence ID" value="NC_010571.1"/>
</dbReference>
<dbReference type="AlphaFoldDB" id="B1ZZG4"/>
<dbReference type="InterPro" id="IPR004365">
    <property type="entry name" value="NA-bd_OB_tRNA"/>
</dbReference>
<dbReference type="InterPro" id="IPR003607">
    <property type="entry name" value="HD/PDEase_dom"/>
</dbReference>
<dbReference type="GO" id="GO:0031125">
    <property type="term" value="P:rRNA 3'-end processing"/>
    <property type="evidence" value="ECO:0007669"/>
    <property type="project" value="TreeGrafter"/>
</dbReference>
<accession>B1ZZG4</accession>
<dbReference type="GO" id="GO:0016787">
    <property type="term" value="F:hydrolase activity"/>
    <property type="evidence" value="ECO:0007669"/>
    <property type="project" value="UniProtKB-KW"/>
</dbReference>
<feature type="domain" description="HD/PDEase" evidence="2">
    <location>
        <begin position="172"/>
        <end position="304"/>
    </location>
</feature>
<gene>
    <name evidence="3" type="ordered locus">Oter_3087</name>
</gene>
<dbReference type="eggNOG" id="COG3481">
    <property type="taxonomic scope" value="Bacteria"/>
</dbReference>
<protein>
    <submittedName>
        <fullName evidence="3">Metal dependent phosphohydrolase</fullName>
    </submittedName>
</protein>
<dbReference type="InterPro" id="IPR006674">
    <property type="entry name" value="HD_domain"/>
</dbReference>
<evidence type="ECO:0000313" key="3">
    <source>
        <dbReference type="EMBL" id="ACB76367.1"/>
    </source>
</evidence>
<dbReference type="Proteomes" id="UP000007013">
    <property type="component" value="Chromosome"/>
</dbReference>
<dbReference type="STRING" id="452637.Oter_3087"/>
<dbReference type="InterPro" id="IPR050798">
    <property type="entry name" value="YhaM_exoribonuc/phosphodiest"/>
</dbReference>
<dbReference type="InterPro" id="IPR012340">
    <property type="entry name" value="NA-bd_OB-fold"/>
</dbReference>
<dbReference type="KEGG" id="ote:Oter_3087"/>
<dbReference type="HOGENOM" id="CLU_056349_2_0_0"/>
<dbReference type="SMART" id="SM00471">
    <property type="entry name" value="HDc"/>
    <property type="match status" value="1"/>
</dbReference>
<dbReference type="Pfam" id="PF01966">
    <property type="entry name" value="HD"/>
    <property type="match status" value="1"/>
</dbReference>
<sequence length="330" mass="35954">MSDDLCLSCIRDLKHFTTSDNGRTFSSLVVIKKLAAKTASNGNTFYSVEIGDRTGSCSCTVFGDSPVFEVLKSGGEGAVIRVEGKIDFYQGRLSPKLARASVLSEEELGAPGLLDSLVEVAPENPEGLWAEISAFIDGIAQPELRATVRGVFDEIGDSFRWAPAAVSMHHAYRHGLLEHTTHMARACRALLPLYPEVDPDLAMAGILLHDTGKTIEYEGTLATKRSRRGILQGHVVLGYQLARKAAMKAKLPADLLERLEHIILSHQGEPEWGAAVYAATPEAVFVSMIDNLDAKMGMVQRALRQSNETDEFSERLPGLNGPLLTKKIPR</sequence>
<evidence type="ECO:0000259" key="2">
    <source>
        <dbReference type="SMART" id="SM00471"/>
    </source>
</evidence>
<dbReference type="Pfam" id="PF01336">
    <property type="entry name" value="tRNA_anti-codon"/>
    <property type="match status" value="1"/>
</dbReference>
<dbReference type="InterPro" id="IPR006675">
    <property type="entry name" value="HDIG_dom"/>
</dbReference>
<dbReference type="NCBIfam" id="TIGR00277">
    <property type="entry name" value="HDIG"/>
    <property type="match status" value="1"/>
</dbReference>
<evidence type="ECO:0000256" key="1">
    <source>
        <dbReference type="ARBA" id="ARBA00022801"/>
    </source>
</evidence>
<evidence type="ECO:0000313" key="4">
    <source>
        <dbReference type="Proteomes" id="UP000007013"/>
    </source>
</evidence>
<reference evidence="3 4" key="1">
    <citation type="journal article" date="2011" name="J. Bacteriol.">
        <title>Genome sequence of the verrucomicrobium Opitutus terrae PB90-1, an abundant inhabitant of rice paddy soil ecosystems.</title>
        <authorList>
            <person name="van Passel M.W."/>
            <person name="Kant R."/>
            <person name="Palva A."/>
            <person name="Copeland A."/>
            <person name="Lucas S."/>
            <person name="Lapidus A."/>
            <person name="Glavina del Rio T."/>
            <person name="Pitluck S."/>
            <person name="Goltsman E."/>
            <person name="Clum A."/>
            <person name="Sun H."/>
            <person name="Schmutz J."/>
            <person name="Larimer F.W."/>
            <person name="Land M.L."/>
            <person name="Hauser L."/>
            <person name="Kyrpides N."/>
            <person name="Mikhailova N."/>
            <person name="Richardson P.P."/>
            <person name="Janssen P.H."/>
            <person name="de Vos W.M."/>
            <person name="Smidt H."/>
        </authorList>
    </citation>
    <scope>NUCLEOTIDE SEQUENCE [LARGE SCALE GENOMIC DNA]</scope>
    <source>
        <strain evidence="4">DSM 11246 / JCM 15787 / PB90-1</strain>
    </source>
</reference>
<dbReference type="CDD" id="cd00077">
    <property type="entry name" value="HDc"/>
    <property type="match status" value="1"/>
</dbReference>
<dbReference type="EMBL" id="CP001032">
    <property type="protein sequence ID" value="ACB76367.1"/>
    <property type="molecule type" value="Genomic_DNA"/>
</dbReference>
<organism evidence="3 4">
    <name type="scientific">Opitutus terrae (strain DSM 11246 / JCM 15787 / PB90-1)</name>
    <dbReference type="NCBI Taxonomy" id="452637"/>
    <lineage>
        <taxon>Bacteria</taxon>
        <taxon>Pseudomonadati</taxon>
        <taxon>Verrucomicrobiota</taxon>
        <taxon>Opitutia</taxon>
        <taxon>Opitutales</taxon>
        <taxon>Opitutaceae</taxon>
        <taxon>Opitutus</taxon>
    </lineage>
</organism>
<dbReference type="PANTHER" id="PTHR37294:SF1">
    <property type="entry name" value="3'-5' EXORIBONUCLEASE YHAM"/>
    <property type="match status" value="1"/>
</dbReference>
<dbReference type="Gene3D" id="2.40.50.140">
    <property type="entry name" value="Nucleic acid-binding proteins"/>
    <property type="match status" value="1"/>
</dbReference>
<dbReference type="SUPFAM" id="SSF109604">
    <property type="entry name" value="HD-domain/PDEase-like"/>
    <property type="match status" value="1"/>
</dbReference>
<name>B1ZZG4_OPITP</name>
<dbReference type="GO" id="GO:0003676">
    <property type="term" value="F:nucleic acid binding"/>
    <property type="evidence" value="ECO:0007669"/>
    <property type="project" value="InterPro"/>
</dbReference>
<dbReference type="OrthoDB" id="9778453at2"/>